<feature type="disulfide bond" evidence="11">
    <location>
        <begin position="1442"/>
        <end position="1452"/>
    </location>
</feature>
<evidence type="ECO:0000256" key="2">
    <source>
        <dbReference type="ARBA" id="ARBA00022536"/>
    </source>
</evidence>
<reference evidence="19 20" key="1">
    <citation type="submission" date="2023-03" db="EMBL/GenBank/DDBJ databases">
        <title>High-quality genome of Scylla paramamosain provides insights in environmental adaptation.</title>
        <authorList>
            <person name="Zhang L."/>
        </authorList>
    </citation>
    <scope>NUCLEOTIDE SEQUENCE [LARGE SCALE GENOMIC DNA]</scope>
    <source>
        <strain evidence="19">LZ_2023a</strain>
        <tissue evidence="19">Muscle</tissue>
    </source>
</reference>
<evidence type="ECO:0000256" key="9">
    <source>
        <dbReference type="ARBA" id="ARBA00023180"/>
    </source>
</evidence>
<dbReference type="InterPro" id="IPR020894">
    <property type="entry name" value="Cadherin_CS"/>
</dbReference>
<feature type="disulfide bond" evidence="11">
    <location>
        <begin position="1741"/>
        <end position="1750"/>
    </location>
</feature>
<dbReference type="FunFam" id="2.60.40.60:FF:000112">
    <property type="entry name" value="neural-cadherin isoform X1"/>
    <property type="match status" value="1"/>
</dbReference>
<feature type="domain" description="Laminin G" evidence="16">
    <location>
        <begin position="1476"/>
        <end position="1674"/>
    </location>
</feature>
<dbReference type="PROSITE" id="PS50268">
    <property type="entry name" value="CADHERIN_2"/>
    <property type="match status" value="6"/>
</dbReference>
<evidence type="ECO:0000256" key="5">
    <source>
        <dbReference type="ARBA" id="ARBA00022837"/>
    </source>
</evidence>
<comment type="subcellular location">
    <subcellularLocation>
        <location evidence="12">Cell membrane</location>
        <topology evidence="12">Single-pass type I membrane protein</topology>
    </subcellularLocation>
    <subcellularLocation>
        <location evidence="1">Membrane</location>
        <topology evidence="1">Single-pass membrane protein</topology>
    </subcellularLocation>
</comment>
<dbReference type="Gene3D" id="2.60.120.200">
    <property type="match status" value="2"/>
</dbReference>
<evidence type="ECO:0000259" key="16">
    <source>
        <dbReference type="PROSITE" id="PS50025"/>
    </source>
</evidence>
<evidence type="ECO:0000256" key="6">
    <source>
        <dbReference type="ARBA" id="ARBA00022989"/>
    </source>
</evidence>
<sequence>MASLSLPNIEELVKEKVEEGIKDITVDVKATRLVSGPGASSLEFSEPRYCAALPEDTPQAATVLTVAATHAKGAEVRYSITGGNKDGLFTIDQRTGTVTLAAALDFEINNKHDLVVAAEGGGETTYAKVRVRVNDVNDNAPYFIDPQPEVVVVEEDDRHLPATIATVSAQDSDWLDHHGLLYTVRGDGVDGLDPADAFFTINSLTGDLIQLRPLDRDPPRGKPVWRVRVQVRDGQALWSRQAMHRHLASLPKRGNAVMTSRGAERTHGRKKSQIAHAAISGERCQHAHYTETFKLRGIVDSKRRNIVSNSNPKEDSEWRSSPAHTRNPRVHPHYLDRNVPMLRHLPSTGGFGAFSSEIPALDKPRLSFRRSVERETLKSSDHRASQHEIKRQKDEDEEEEEDEEDEEDEEAAWEKACGGEGEGHEAGPAGRRLGGGSLHGLGSSRVHVAETVVTLRLQDVNDNSPVFPNATMFGQVQENGPIDLSVAVVAAWDADDTSEGTNAKVTYLIQKNAMHERTGDPIFSLHPETGLVRTAVCCLDRETTPEYQIQVVATDGGGLQGTGQVVVRLVDVNDNSPRLQQRLWEVELNETWGSGPPEDTSLLEISVLDPDTSNYFFYRVVESSGWGWQHFGLRTEGTSGHLHALQTLDYEDETHRRGFKFMVQVTDRGRGGWRDPRHLDSAWVSVRLRDVNDNPPLFHRRHAHVTVREDAAPGTLLAALPARDPDMGGKQEVDYRVEGGWGALTVDAAGGVSLRDSLDREGPGGTIGVAKILGVDRGQPPLTATATLTITLTDINDTPPFLLPPTLFHVIEGAAPTRLGTLTATDQDVWALGHGPPFTLSLAPTNPAHVLAHVTLKFDPHLDSGRGGAELWTAAAVDREEHPELQVAVRVADAGGLAATHTITVIIDDINDNPMKPASKTVYLWKTQGGGSEAPLGRVFVEDPDDWDLADKTFQWLGPPHPFFSLNAHTGDLLASSQVREGRYELHFAVSDQLWGQMGVAANVTVAVRLLDPDALAHAAHIIFTPTTPERLARGWTPQAGGGGLGRIMEGVSQVVGGAVHEVEVISVQSHPRIPADDATTPPQQRHHTPSASVWVTVRDGRGRFMDPVKLQGLLALHASQLETATNLTVLTEALPEGEEKRLQRPPHRLDLPVPLPNSHPDPSSAASTTLPLQVVDTNVTSLVTPRLTRALKCHDHEPQTCTPSSCLNGGRCVGPNTEKRCVCPGGTWGWSCKVLGRSFSGDGWAWVRPLPPCLPITISLRILTRRPHALVLYIGPLAPLPRQPHDDPTPMLAVQLWRGRPQLLVEGGAVPVKLEVPTRVNDGDWHHLHVRLNPQGVAATVDLCGLGWTNSSLDDSHCAARASWSSARRLEAWMATWPMQVGGMAHLAPSHVHHGWKEAPSPRPLDGCVSHLAFNGQLVDLGEPAYSKGSHKGCSPQQEVCPRQCGHRGRCVGGFHHPKCECDPGWTGPQCDTPTIPATLGPSSYARLALSFTPEPHVAKAQVRLRTRNVVNFPLLHLSIVQPPGSFTLHLRAGVACVTVSGAGWAARTACVEGYPLMDGAWHVVAAECHGHNLVITVDDGDGWRRNDSLVTLEAADGSPEPPVPLEIDASQGAMVGVWQEPADTSQGEAQDDFHRLCVDDLRVSGHPVPLPPTVNTTTWGQVASWGGLDSGCSAPDACVNSTCVAPLTCISTMGVAACRCGAGRRLTGGACEDVDECLWQPCLSGGTCYNLRPGFLCVCGPGHSGENCQWTEPAAAGHHLAAALALAFLTLSLLLLVVVGVGVSLRLRRCRLCRGGDGGGQREDGGGGTVLEEKTAAMEGEADWDAGSQAFLDCLKVQVPHTPSSPQLSGAAPAASHAPAKGRDLLPAQDDLRAYAYEGDGSSAGSLSSALSGLREEQADEGDKSIAPGFLEVMDLLRNLPEAIRSPLLLSKVPITTTFTTTISTIITTATTITTTTATTNTLGQSGSKVTPEEQPLEQKPSNKSLPQQEGVGAVYTIAGRTAVRGVTHSPGQKGASPLRRRDEKKTVC</sequence>
<feature type="domain" description="Cadherin" evidence="18">
    <location>
        <begin position="802"/>
        <end position="919"/>
    </location>
</feature>
<evidence type="ECO:0008006" key="21">
    <source>
        <dbReference type="Google" id="ProtNLM"/>
    </source>
</evidence>
<dbReference type="InterPro" id="IPR002126">
    <property type="entry name" value="Cadherin-like_dom"/>
</dbReference>
<dbReference type="CDD" id="cd00110">
    <property type="entry name" value="LamG"/>
    <property type="match status" value="1"/>
</dbReference>
<keyword evidence="5 10" id="KW-0106">Calcium</keyword>
<dbReference type="InterPro" id="IPR050174">
    <property type="entry name" value="Protocadherin/Cadherin-CA"/>
</dbReference>
<evidence type="ECO:0000256" key="3">
    <source>
        <dbReference type="ARBA" id="ARBA00022692"/>
    </source>
</evidence>
<feature type="compositionally biased region" description="Basic and acidic residues" evidence="14">
    <location>
        <begin position="372"/>
        <end position="394"/>
    </location>
</feature>
<evidence type="ECO:0000256" key="15">
    <source>
        <dbReference type="SAM" id="Phobius"/>
    </source>
</evidence>
<feature type="compositionally biased region" description="Acidic residues" evidence="14">
    <location>
        <begin position="395"/>
        <end position="411"/>
    </location>
</feature>
<keyword evidence="20" id="KW-1185">Reference proteome</keyword>
<dbReference type="SUPFAM" id="SSF49899">
    <property type="entry name" value="Concanavalin A-like lectins/glucanases"/>
    <property type="match status" value="2"/>
</dbReference>
<feature type="domain" description="EGF-like" evidence="17">
    <location>
        <begin position="1198"/>
        <end position="1234"/>
    </location>
</feature>
<comment type="caution">
    <text evidence="19">The sequence shown here is derived from an EMBL/GenBank/DDBJ whole genome shotgun (WGS) entry which is preliminary data.</text>
</comment>
<dbReference type="InterPro" id="IPR001791">
    <property type="entry name" value="Laminin_G"/>
</dbReference>
<feature type="transmembrane region" description="Helical" evidence="15">
    <location>
        <begin position="1762"/>
        <end position="1787"/>
    </location>
</feature>
<evidence type="ECO:0000256" key="8">
    <source>
        <dbReference type="ARBA" id="ARBA00023157"/>
    </source>
</evidence>
<dbReference type="InterPro" id="IPR009030">
    <property type="entry name" value="Growth_fac_rcpt_cys_sf"/>
</dbReference>
<dbReference type="GO" id="GO:0009887">
    <property type="term" value="P:animal organ morphogenesis"/>
    <property type="evidence" value="ECO:0007669"/>
    <property type="project" value="UniProtKB-ARBA"/>
</dbReference>
<feature type="compositionally biased region" description="Basic and acidic residues" evidence="14">
    <location>
        <begin position="1138"/>
        <end position="1151"/>
    </location>
</feature>
<keyword evidence="12" id="KW-0130">Cell adhesion</keyword>
<dbReference type="SUPFAM" id="SSF49313">
    <property type="entry name" value="Cadherin-like"/>
    <property type="match status" value="7"/>
</dbReference>
<dbReference type="SUPFAM" id="SSF57184">
    <property type="entry name" value="Growth factor receptor domain"/>
    <property type="match status" value="1"/>
</dbReference>
<keyword evidence="2 11" id="KW-0245">EGF-like domain</keyword>
<feature type="domain" description="Cadherin" evidence="18">
    <location>
        <begin position="580"/>
        <end position="698"/>
    </location>
</feature>
<feature type="region of interest" description="Disordered" evidence="14">
    <location>
        <begin position="1882"/>
        <end position="1904"/>
    </location>
</feature>
<dbReference type="InterPro" id="IPR000152">
    <property type="entry name" value="EGF-type_Asp/Asn_hydroxyl_site"/>
</dbReference>
<feature type="domain" description="Laminin G" evidence="16">
    <location>
        <begin position="1237"/>
        <end position="1435"/>
    </location>
</feature>
<evidence type="ECO:0000259" key="18">
    <source>
        <dbReference type="PROSITE" id="PS50268"/>
    </source>
</evidence>
<feature type="compositionally biased region" description="Basic and acidic residues" evidence="14">
    <location>
        <begin position="2022"/>
        <end position="2031"/>
    </location>
</feature>
<dbReference type="InterPro" id="IPR000233">
    <property type="entry name" value="Cadherin_Y-type_LIR"/>
</dbReference>
<dbReference type="CDD" id="cd11304">
    <property type="entry name" value="Cadherin_repeat"/>
    <property type="match status" value="6"/>
</dbReference>
<dbReference type="PANTHER" id="PTHR24028:SF310">
    <property type="entry name" value="NEURAL-CADHERIN-LIKE PROTEIN"/>
    <property type="match status" value="1"/>
</dbReference>
<dbReference type="Proteomes" id="UP001487740">
    <property type="component" value="Unassembled WGS sequence"/>
</dbReference>
<dbReference type="GO" id="GO:0005509">
    <property type="term" value="F:calcium ion binding"/>
    <property type="evidence" value="ECO:0007669"/>
    <property type="project" value="UniProtKB-UniRule"/>
</dbReference>
<dbReference type="SMART" id="SM00112">
    <property type="entry name" value="CA"/>
    <property type="match status" value="6"/>
</dbReference>
<dbReference type="PRINTS" id="PR00205">
    <property type="entry name" value="CADHERIN"/>
</dbReference>
<dbReference type="InterPro" id="IPR018097">
    <property type="entry name" value="EGF_Ca-bd_CS"/>
</dbReference>
<dbReference type="Pfam" id="PF02210">
    <property type="entry name" value="Laminin_G_2"/>
    <property type="match status" value="1"/>
</dbReference>
<keyword evidence="3 12" id="KW-0812">Transmembrane</keyword>
<dbReference type="PROSITE" id="PS00232">
    <property type="entry name" value="CADHERIN_1"/>
    <property type="match status" value="2"/>
</dbReference>
<evidence type="ECO:0000259" key="17">
    <source>
        <dbReference type="PROSITE" id="PS50026"/>
    </source>
</evidence>
<evidence type="ECO:0000256" key="12">
    <source>
        <dbReference type="RuleBase" id="RU003318"/>
    </source>
</evidence>
<keyword evidence="6 15" id="KW-1133">Transmembrane helix</keyword>
<dbReference type="Pfam" id="PF00028">
    <property type="entry name" value="Cadherin"/>
    <property type="match status" value="3"/>
</dbReference>
<feature type="domain" description="EGF-like" evidence="17">
    <location>
        <begin position="1715"/>
        <end position="1751"/>
    </location>
</feature>
<keyword evidence="4" id="KW-0677">Repeat</keyword>
<evidence type="ECO:0000256" key="1">
    <source>
        <dbReference type="ARBA" id="ARBA00004167"/>
    </source>
</evidence>
<dbReference type="GO" id="GO:0007156">
    <property type="term" value="P:homophilic cell adhesion via plasma membrane adhesion molecules"/>
    <property type="evidence" value="ECO:0007669"/>
    <property type="project" value="InterPro"/>
</dbReference>
<evidence type="ECO:0000313" key="20">
    <source>
        <dbReference type="Proteomes" id="UP001487740"/>
    </source>
</evidence>
<comment type="caution">
    <text evidence="11">Lacks conserved residue(s) required for the propagation of feature annotation.</text>
</comment>
<dbReference type="SMART" id="SM00179">
    <property type="entry name" value="EGF_CA"/>
    <property type="match status" value="1"/>
</dbReference>
<feature type="domain" description="Cadherin" evidence="18">
    <location>
        <begin position="468"/>
        <end position="579"/>
    </location>
</feature>
<dbReference type="InterPro" id="IPR013320">
    <property type="entry name" value="ConA-like_dom_sf"/>
</dbReference>
<feature type="region of interest" description="Disordered" evidence="14">
    <location>
        <begin position="304"/>
        <end position="333"/>
    </location>
</feature>
<feature type="region of interest" description="Disordered" evidence="14">
    <location>
        <begin position="1137"/>
        <end position="1169"/>
    </location>
</feature>
<feature type="compositionally biased region" description="Low complexity" evidence="14">
    <location>
        <begin position="1883"/>
        <end position="1895"/>
    </location>
</feature>
<comment type="function">
    <text evidence="13">Cadherins are calcium-dependent cell adhesion proteins.</text>
</comment>
<dbReference type="InterPro" id="IPR000742">
    <property type="entry name" value="EGF"/>
</dbReference>
<dbReference type="Pfam" id="PF23106">
    <property type="entry name" value="EGF_Teneurin"/>
    <property type="match status" value="1"/>
</dbReference>
<dbReference type="PROSITE" id="PS50026">
    <property type="entry name" value="EGF_3"/>
    <property type="match status" value="3"/>
</dbReference>
<dbReference type="FunFam" id="2.60.40.60:FF:000020">
    <property type="entry name" value="Dachsous cadherin-related 1b"/>
    <property type="match status" value="1"/>
</dbReference>
<evidence type="ECO:0000256" key="11">
    <source>
        <dbReference type="PROSITE-ProRule" id="PRU00076"/>
    </source>
</evidence>
<dbReference type="Gene3D" id="2.60.40.60">
    <property type="entry name" value="Cadherins"/>
    <property type="match status" value="6"/>
</dbReference>
<dbReference type="InterPro" id="IPR001881">
    <property type="entry name" value="EGF-like_Ca-bd_dom"/>
</dbReference>
<proteinExistence type="predicted"/>
<dbReference type="PROSITE" id="PS01186">
    <property type="entry name" value="EGF_2"/>
    <property type="match status" value="1"/>
</dbReference>
<feature type="region of interest" description="Disordered" evidence="14">
    <location>
        <begin position="1072"/>
        <end position="1091"/>
    </location>
</feature>
<dbReference type="Gene3D" id="4.10.900.10">
    <property type="entry name" value="TCF3-CBD (Catenin binding domain)"/>
    <property type="match status" value="1"/>
</dbReference>
<dbReference type="PROSITE" id="PS00010">
    <property type="entry name" value="ASX_HYDROXYL"/>
    <property type="match status" value="1"/>
</dbReference>
<feature type="domain" description="EGF-like" evidence="17">
    <location>
        <begin position="1438"/>
        <end position="1473"/>
    </location>
</feature>
<dbReference type="PROSITE" id="PS00022">
    <property type="entry name" value="EGF_1"/>
    <property type="match status" value="3"/>
</dbReference>
<keyword evidence="9" id="KW-0325">Glycoprotein</keyword>
<dbReference type="Pfam" id="PF01049">
    <property type="entry name" value="CADH_Y-type_LIR"/>
    <property type="match status" value="1"/>
</dbReference>
<dbReference type="SMART" id="SM00282">
    <property type="entry name" value="LamG"/>
    <property type="match status" value="1"/>
</dbReference>
<dbReference type="PROSITE" id="PS50025">
    <property type="entry name" value="LAM_G_DOMAIN"/>
    <property type="match status" value="2"/>
</dbReference>
<dbReference type="Gene3D" id="2.10.25.10">
    <property type="entry name" value="Laminin"/>
    <property type="match status" value="4"/>
</dbReference>
<keyword evidence="8 11" id="KW-1015">Disulfide bond</keyword>
<feature type="region of interest" description="Disordered" evidence="14">
    <location>
        <begin position="372"/>
        <end position="438"/>
    </location>
</feature>
<dbReference type="InterPro" id="IPR027397">
    <property type="entry name" value="Catenin-bd_sf"/>
</dbReference>
<evidence type="ECO:0000256" key="13">
    <source>
        <dbReference type="RuleBase" id="RU004357"/>
    </source>
</evidence>
<feature type="domain" description="Cadherin" evidence="18">
    <location>
        <begin position="145"/>
        <end position="233"/>
    </location>
</feature>
<dbReference type="EMBL" id="JARAKH010000003">
    <property type="protein sequence ID" value="KAK8405865.1"/>
    <property type="molecule type" value="Genomic_DNA"/>
</dbReference>
<evidence type="ECO:0000256" key="4">
    <source>
        <dbReference type="ARBA" id="ARBA00022737"/>
    </source>
</evidence>
<evidence type="ECO:0000256" key="10">
    <source>
        <dbReference type="PROSITE-ProRule" id="PRU00043"/>
    </source>
</evidence>
<dbReference type="CDD" id="cd00054">
    <property type="entry name" value="EGF_CA"/>
    <property type="match status" value="2"/>
</dbReference>
<feature type="domain" description="Cadherin" evidence="18">
    <location>
        <begin position="699"/>
        <end position="802"/>
    </location>
</feature>
<name>A0AAW0V0U6_SCYPA</name>
<dbReference type="GO" id="GO:0001736">
    <property type="term" value="P:establishment of planar polarity"/>
    <property type="evidence" value="ECO:0007669"/>
    <property type="project" value="UniProtKB-ARBA"/>
</dbReference>
<feature type="disulfide bond" evidence="11">
    <location>
        <begin position="1224"/>
        <end position="1233"/>
    </location>
</feature>
<feature type="disulfide bond" evidence="11">
    <location>
        <begin position="1463"/>
        <end position="1472"/>
    </location>
</feature>
<protein>
    <recommendedName>
        <fullName evidence="21">Neural-cadherin</fullName>
    </recommendedName>
</protein>
<dbReference type="GO" id="GO:0007163">
    <property type="term" value="P:establishment or maintenance of cell polarity"/>
    <property type="evidence" value="ECO:0007669"/>
    <property type="project" value="UniProtKB-ARBA"/>
</dbReference>
<feature type="region of interest" description="Disordered" evidence="14">
    <location>
        <begin position="1962"/>
        <end position="2031"/>
    </location>
</feature>
<dbReference type="InterPro" id="IPR015919">
    <property type="entry name" value="Cadherin-like_sf"/>
</dbReference>
<feature type="region of interest" description="Disordered" evidence="14">
    <location>
        <begin position="1845"/>
        <end position="1865"/>
    </location>
</feature>
<gene>
    <name evidence="19" type="ORF">O3P69_001973</name>
</gene>
<evidence type="ECO:0000313" key="19">
    <source>
        <dbReference type="EMBL" id="KAK8405865.1"/>
    </source>
</evidence>
<dbReference type="SMART" id="SM00181">
    <property type="entry name" value="EGF"/>
    <property type="match status" value="4"/>
</dbReference>
<keyword evidence="7 15" id="KW-0472">Membrane</keyword>
<dbReference type="PANTHER" id="PTHR24028">
    <property type="entry name" value="CADHERIN-87A"/>
    <property type="match status" value="1"/>
</dbReference>
<evidence type="ECO:0000256" key="7">
    <source>
        <dbReference type="ARBA" id="ARBA00023136"/>
    </source>
</evidence>
<feature type="domain" description="Cadherin" evidence="18">
    <location>
        <begin position="45"/>
        <end position="143"/>
    </location>
</feature>
<dbReference type="GO" id="GO:0005886">
    <property type="term" value="C:plasma membrane"/>
    <property type="evidence" value="ECO:0007669"/>
    <property type="project" value="UniProtKB-SubCell"/>
</dbReference>
<accession>A0AAW0V0U6</accession>
<evidence type="ECO:0000256" key="14">
    <source>
        <dbReference type="SAM" id="MobiDB-lite"/>
    </source>
</evidence>
<organism evidence="19 20">
    <name type="scientific">Scylla paramamosain</name>
    <name type="common">Mud crab</name>
    <dbReference type="NCBI Taxonomy" id="85552"/>
    <lineage>
        <taxon>Eukaryota</taxon>
        <taxon>Metazoa</taxon>
        <taxon>Ecdysozoa</taxon>
        <taxon>Arthropoda</taxon>
        <taxon>Crustacea</taxon>
        <taxon>Multicrustacea</taxon>
        <taxon>Malacostraca</taxon>
        <taxon>Eumalacostraca</taxon>
        <taxon>Eucarida</taxon>
        <taxon>Decapoda</taxon>
        <taxon>Pleocyemata</taxon>
        <taxon>Brachyura</taxon>
        <taxon>Eubrachyura</taxon>
        <taxon>Portunoidea</taxon>
        <taxon>Portunidae</taxon>
        <taxon>Portuninae</taxon>
        <taxon>Scylla</taxon>
    </lineage>
</organism>
<dbReference type="PROSITE" id="PS01187">
    <property type="entry name" value="EGF_CA"/>
    <property type="match status" value="1"/>
</dbReference>